<dbReference type="EMBL" id="JANPWZ010001295">
    <property type="protein sequence ID" value="KAJ3566956.1"/>
    <property type="molecule type" value="Genomic_DNA"/>
</dbReference>
<dbReference type="Proteomes" id="UP001148614">
    <property type="component" value="Unassembled WGS sequence"/>
</dbReference>
<evidence type="ECO:0000313" key="2">
    <source>
        <dbReference type="Proteomes" id="UP001148614"/>
    </source>
</evidence>
<proteinExistence type="predicted"/>
<sequence>MPGSKQFGAITSLCREDISGSAGRAGNLYLGWSHQLITAHNAVVASGRFPQPLLRRQVGPLGPGSLPHLRPAAVVVAGRFPLYEYATLLVHSKVGTSGLRRVEASQTI</sequence>
<keyword evidence="2" id="KW-1185">Reference proteome</keyword>
<gene>
    <name evidence="1" type="ORF">NPX13_g6944</name>
</gene>
<reference evidence="1" key="1">
    <citation type="submission" date="2022-07" db="EMBL/GenBank/DDBJ databases">
        <title>Genome Sequence of Xylaria arbuscula.</title>
        <authorList>
            <person name="Buettner E."/>
        </authorList>
    </citation>
    <scope>NUCLEOTIDE SEQUENCE</scope>
    <source>
        <strain evidence="1">VT107</strain>
    </source>
</reference>
<accession>A0A9W8NBM4</accession>
<organism evidence="1 2">
    <name type="scientific">Xylaria arbuscula</name>
    <dbReference type="NCBI Taxonomy" id="114810"/>
    <lineage>
        <taxon>Eukaryota</taxon>
        <taxon>Fungi</taxon>
        <taxon>Dikarya</taxon>
        <taxon>Ascomycota</taxon>
        <taxon>Pezizomycotina</taxon>
        <taxon>Sordariomycetes</taxon>
        <taxon>Xylariomycetidae</taxon>
        <taxon>Xylariales</taxon>
        <taxon>Xylariaceae</taxon>
        <taxon>Xylaria</taxon>
    </lineage>
</organism>
<dbReference type="AlphaFoldDB" id="A0A9W8NBM4"/>
<comment type="caution">
    <text evidence="1">The sequence shown here is derived from an EMBL/GenBank/DDBJ whole genome shotgun (WGS) entry which is preliminary data.</text>
</comment>
<evidence type="ECO:0000313" key="1">
    <source>
        <dbReference type="EMBL" id="KAJ3566956.1"/>
    </source>
</evidence>
<protein>
    <submittedName>
        <fullName evidence="1">Uncharacterized protein</fullName>
    </submittedName>
</protein>
<name>A0A9W8NBM4_9PEZI</name>